<proteinExistence type="inferred from homology"/>
<dbReference type="GO" id="GO:0016788">
    <property type="term" value="F:hydrolase activity, acting on ester bonds"/>
    <property type="evidence" value="ECO:0007669"/>
    <property type="project" value="UniProtKB-UniRule"/>
</dbReference>
<evidence type="ECO:0000259" key="6">
    <source>
        <dbReference type="SMART" id="SM00732"/>
    </source>
</evidence>
<keyword evidence="2 5" id="KW-0690">Ribosome biogenesis</keyword>
<dbReference type="SMART" id="SM00732">
    <property type="entry name" value="YqgFc"/>
    <property type="match status" value="1"/>
</dbReference>
<name>A0A1D2QSJ8_9GAMM</name>
<keyword evidence="7" id="KW-0067">ATP-binding</keyword>
<accession>A0A1D2QSJ8</accession>
<keyword evidence="7" id="KW-0347">Helicase</keyword>
<dbReference type="GO" id="GO:0005829">
    <property type="term" value="C:cytosol"/>
    <property type="evidence" value="ECO:0007669"/>
    <property type="project" value="TreeGrafter"/>
</dbReference>
<keyword evidence="7" id="KW-0547">Nucleotide-binding</keyword>
<dbReference type="GO" id="GO:0000967">
    <property type="term" value="P:rRNA 5'-end processing"/>
    <property type="evidence" value="ECO:0007669"/>
    <property type="project" value="UniProtKB-UniRule"/>
</dbReference>
<comment type="function">
    <text evidence="5">Could be a nuclease involved in processing of the 5'-end of pre-16S rRNA.</text>
</comment>
<evidence type="ECO:0000313" key="7">
    <source>
        <dbReference type="EMBL" id="ODS24549.1"/>
    </source>
</evidence>
<dbReference type="HAMAP" id="MF_00651">
    <property type="entry name" value="Nuclease_YqgF"/>
    <property type="match status" value="1"/>
</dbReference>
<comment type="subcellular location">
    <subcellularLocation>
        <location evidence="5">Cytoplasm</location>
    </subcellularLocation>
</comment>
<sequence>MTVTALAFDYGLKSIGVAYGQALTGSGKELPLLSARDGIPDWGKIEQLLQEWKPKRLIVGLPLNMDGSESELCIRVRKFGRRLYGRFSIDVEYMDERLSTFDAKQEAKERRHKGDYRSNPIDSIAARIILESWFIQQNSKV</sequence>
<reference evidence="7 8" key="1">
    <citation type="journal article" date="2016" name="Appl. Environ. Microbiol.">
        <title>Lack of Overt Genome Reduction in the Bryostatin-Producing Bryozoan Symbiont "Candidatus Endobugula sertula".</title>
        <authorList>
            <person name="Miller I.J."/>
            <person name="Vanee N."/>
            <person name="Fong S.S."/>
            <person name="Lim-Fong G.E."/>
            <person name="Kwan J.C."/>
        </authorList>
    </citation>
    <scope>NUCLEOTIDE SEQUENCE [LARGE SCALE GENOMIC DNA]</scope>
    <source>
        <strain evidence="7">AB1-4</strain>
    </source>
</reference>
<dbReference type="PANTHER" id="PTHR33317">
    <property type="entry name" value="POLYNUCLEOTIDYL TRANSFERASE, RIBONUCLEASE H-LIKE SUPERFAMILY PROTEIN"/>
    <property type="match status" value="1"/>
</dbReference>
<dbReference type="InterPro" id="IPR006641">
    <property type="entry name" value="YqgF/RNaseH-like_dom"/>
</dbReference>
<evidence type="ECO:0000256" key="2">
    <source>
        <dbReference type="ARBA" id="ARBA00022517"/>
    </source>
</evidence>
<dbReference type="Gene3D" id="3.30.420.140">
    <property type="entry name" value="YqgF/RNase H-like domain"/>
    <property type="match status" value="1"/>
</dbReference>
<dbReference type="GO" id="GO:0004518">
    <property type="term" value="F:nuclease activity"/>
    <property type="evidence" value="ECO:0007669"/>
    <property type="project" value="UniProtKB-KW"/>
</dbReference>
<dbReference type="InterPro" id="IPR012337">
    <property type="entry name" value="RNaseH-like_sf"/>
</dbReference>
<dbReference type="PANTHER" id="PTHR33317:SF4">
    <property type="entry name" value="POLYNUCLEOTIDYL TRANSFERASE, RIBONUCLEASE H-LIKE SUPERFAMILY PROTEIN"/>
    <property type="match status" value="1"/>
</dbReference>
<evidence type="ECO:0000256" key="3">
    <source>
        <dbReference type="ARBA" id="ARBA00022722"/>
    </source>
</evidence>
<dbReference type="Proteomes" id="UP000242502">
    <property type="component" value="Unassembled WGS sequence"/>
</dbReference>
<dbReference type="SUPFAM" id="SSF53098">
    <property type="entry name" value="Ribonuclease H-like"/>
    <property type="match status" value="1"/>
</dbReference>
<dbReference type="Pfam" id="PF03652">
    <property type="entry name" value="RuvX"/>
    <property type="match status" value="1"/>
</dbReference>
<dbReference type="EC" id="3.1.-.-" evidence="5"/>
<keyword evidence="1 5" id="KW-0963">Cytoplasm</keyword>
<evidence type="ECO:0000256" key="5">
    <source>
        <dbReference type="HAMAP-Rule" id="MF_00651"/>
    </source>
</evidence>
<protein>
    <recommendedName>
        <fullName evidence="5">Putative pre-16S rRNA nuclease</fullName>
        <ecNumber evidence="5">3.1.-.-</ecNumber>
    </recommendedName>
</protein>
<keyword evidence="4 5" id="KW-0378">Hydrolase</keyword>
<dbReference type="EMBL" id="MDLC01000007">
    <property type="protein sequence ID" value="ODS24549.1"/>
    <property type="molecule type" value="Genomic_DNA"/>
</dbReference>
<dbReference type="STRING" id="62101.AB835_02895"/>
<evidence type="ECO:0000256" key="4">
    <source>
        <dbReference type="ARBA" id="ARBA00022801"/>
    </source>
</evidence>
<dbReference type="InterPro" id="IPR037027">
    <property type="entry name" value="YqgF/RNaseH-like_dom_sf"/>
</dbReference>
<dbReference type="InterPro" id="IPR005227">
    <property type="entry name" value="YqgF"/>
</dbReference>
<dbReference type="CDD" id="cd16964">
    <property type="entry name" value="YqgF"/>
    <property type="match status" value="1"/>
</dbReference>
<evidence type="ECO:0000313" key="8">
    <source>
        <dbReference type="Proteomes" id="UP000242502"/>
    </source>
</evidence>
<dbReference type="NCBIfam" id="TIGR00250">
    <property type="entry name" value="RNAse_H_YqgF"/>
    <property type="match status" value="1"/>
</dbReference>
<gene>
    <name evidence="7" type="ORF">AB835_02895</name>
</gene>
<dbReference type="GO" id="GO:0004386">
    <property type="term" value="F:helicase activity"/>
    <property type="evidence" value="ECO:0007669"/>
    <property type="project" value="UniProtKB-KW"/>
</dbReference>
<organism evidence="7 8">
    <name type="scientific">Candidatus Endobugula sertula</name>
    <name type="common">Bugula neritina bacterial symbiont</name>
    <dbReference type="NCBI Taxonomy" id="62101"/>
    <lineage>
        <taxon>Bacteria</taxon>
        <taxon>Pseudomonadati</taxon>
        <taxon>Pseudomonadota</taxon>
        <taxon>Gammaproteobacteria</taxon>
        <taxon>Cellvibrionales</taxon>
        <taxon>Cellvibrionaceae</taxon>
        <taxon>Candidatus Endobugula</taxon>
    </lineage>
</organism>
<comment type="caution">
    <text evidence="7">The sequence shown here is derived from an EMBL/GenBank/DDBJ whole genome shotgun (WGS) entry which is preliminary data.</text>
</comment>
<feature type="domain" description="YqgF/RNase H-like" evidence="6">
    <location>
        <begin position="3"/>
        <end position="103"/>
    </location>
</feature>
<comment type="similarity">
    <text evidence="5">Belongs to the YqgF HJR family.</text>
</comment>
<keyword evidence="3 5" id="KW-0540">Nuclease</keyword>
<evidence type="ECO:0000256" key="1">
    <source>
        <dbReference type="ARBA" id="ARBA00022490"/>
    </source>
</evidence>
<dbReference type="AlphaFoldDB" id="A0A1D2QSJ8"/>